<dbReference type="OrthoDB" id="3928093at2759"/>
<dbReference type="EMBL" id="MU005612">
    <property type="protein sequence ID" value="KAF2678359.1"/>
    <property type="molecule type" value="Genomic_DNA"/>
</dbReference>
<feature type="compositionally biased region" description="Basic and acidic residues" evidence="1">
    <location>
        <begin position="175"/>
        <end position="199"/>
    </location>
</feature>
<keyword evidence="2" id="KW-0732">Signal</keyword>
<sequence>MRLDARSVLLGLVALSSLPEASSRVLYGYPQAYDLDQYHNVTEVPRAVVPLKPPVNPVKPPVAPGGDKTPGSPEPAPLTPGDRTPNNNPEPAPLTPGDKPANSNPDKDKDNAIPTDEEGSRVCKRAGSCDWSDDESRWNHYSSRGREGYARVHSPGPYSTTNWGSRLDTPSRYTFRREESPDAYPHETMETMGYNDEHGFSTSSGDWDTYTSRSRHRADSEGRYADDLEPIIQASYSRGRRPRQDTTDEFDEPVGIVVHDIYGRRDRNRYQQTESNDVMTDERGRPIDQDGYADNYVPAAQQLYEGYRRSRAYDPNRPPSRYHMINENVANRDSARSIDEAFGALGTPGQRRALVRRDSEGLEQEHFNRLAGNENNYPLMNVASRNSEFRDYDLDEIELWAGPEYMMSMNYGRRPS</sequence>
<keyword evidence="4" id="KW-1185">Reference proteome</keyword>
<feature type="region of interest" description="Disordered" evidence="1">
    <location>
        <begin position="50"/>
        <end position="212"/>
    </location>
</feature>
<accession>A0A6G1IKE5</accession>
<dbReference type="Proteomes" id="UP000799291">
    <property type="component" value="Unassembled WGS sequence"/>
</dbReference>
<proteinExistence type="predicted"/>
<feature type="chain" id="PRO_5026342643" evidence="2">
    <location>
        <begin position="24"/>
        <end position="416"/>
    </location>
</feature>
<evidence type="ECO:0000256" key="1">
    <source>
        <dbReference type="SAM" id="MobiDB-lite"/>
    </source>
</evidence>
<feature type="signal peptide" evidence="2">
    <location>
        <begin position="1"/>
        <end position="23"/>
    </location>
</feature>
<evidence type="ECO:0000313" key="3">
    <source>
        <dbReference type="EMBL" id="KAF2678359.1"/>
    </source>
</evidence>
<evidence type="ECO:0000313" key="4">
    <source>
        <dbReference type="Proteomes" id="UP000799291"/>
    </source>
</evidence>
<feature type="compositionally biased region" description="Polar residues" evidence="1">
    <location>
        <begin position="200"/>
        <end position="212"/>
    </location>
</feature>
<feature type="compositionally biased region" description="Basic and acidic residues" evidence="1">
    <location>
        <begin position="134"/>
        <end position="150"/>
    </location>
</feature>
<name>A0A6G1IKE5_9PLEO</name>
<protein>
    <submittedName>
        <fullName evidence="3">Uncharacterized protein</fullName>
    </submittedName>
</protein>
<organism evidence="3 4">
    <name type="scientific">Lentithecium fluviatile CBS 122367</name>
    <dbReference type="NCBI Taxonomy" id="1168545"/>
    <lineage>
        <taxon>Eukaryota</taxon>
        <taxon>Fungi</taxon>
        <taxon>Dikarya</taxon>
        <taxon>Ascomycota</taxon>
        <taxon>Pezizomycotina</taxon>
        <taxon>Dothideomycetes</taxon>
        <taxon>Pleosporomycetidae</taxon>
        <taxon>Pleosporales</taxon>
        <taxon>Massarineae</taxon>
        <taxon>Lentitheciaceae</taxon>
        <taxon>Lentithecium</taxon>
    </lineage>
</organism>
<feature type="compositionally biased region" description="Pro residues" evidence="1">
    <location>
        <begin position="51"/>
        <end position="63"/>
    </location>
</feature>
<gene>
    <name evidence="3" type="ORF">K458DRAFT_491196</name>
</gene>
<evidence type="ECO:0000256" key="2">
    <source>
        <dbReference type="SAM" id="SignalP"/>
    </source>
</evidence>
<reference evidence="3" key="1">
    <citation type="journal article" date="2020" name="Stud. Mycol.">
        <title>101 Dothideomycetes genomes: a test case for predicting lifestyles and emergence of pathogens.</title>
        <authorList>
            <person name="Haridas S."/>
            <person name="Albert R."/>
            <person name="Binder M."/>
            <person name="Bloem J."/>
            <person name="Labutti K."/>
            <person name="Salamov A."/>
            <person name="Andreopoulos B."/>
            <person name="Baker S."/>
            <person name="Barry K."/>
            <person name="Bills G."/>
            <person name="Bluhm B."/>
            <person name="Cannon C."/>
            <person name="Castanera R."/>
            <person name="Culley D."/>
            <person name="Daum C."/>
            <person name="Ezra D."/>
            <person name="Gonzalez J."/>
            <person name="Henrissat B."/>
            <person name="Kuo A."/>
            <person name="Liang C."/>
            <person name="Lipzen A."/>
            <person name="Lutzoni F."/>
            <person name="Magnuson J."/>
            <person name="Mondo S."/>
            <person name="Nolan M."/>
            <person name="Ohm R."/>
            <person name="Pangilinan J."/>
            <person name="Park H.-J."/>
            <person name="Ramirez L."/>
            <person name="Alfaro M."/>
            <person name="Sun H."/>
            <person name="Tritt A."/>
            <person name="Yoshinaga Y."/>
            <person name="Zwiers L.-H."/>
            <person name="Turgeon B."/>
            <person name="Goodwin S."/>
            <person name="Spatafora J."/>
            <person name="Crous P."/>
            <person name="Grigoriev I."/>
        </authorList>
    </citation>
    <scope>NUCLEOTIDE SEQUENCE</scope>
    <source>
        <strain evidence="3">CBS 122367</strain>
    </source>
</reference>
<dbReference type="AlphaFoldDB" id="A0A6G1IKE5"/>